<evidence type="ECO:0000313" key="2">
    <source>
        <dbReference type="Proteomes" id="UP000314294"/>
    </source>
</evidence>
<comment type="caution">
    <text evidence="1">The sequence shown here is derived from an EMBL/GenBank/DDBJ whole genome shotgun (WGS) entry which is preliminary data.</text>
</comment>
<proteinExistence type="predicted"/>
<dbReference type="AlphaFoldDB" id="A0A4Z2I2P8"/>
<accession>A0A4Z2I2P8</accession>
<keyword evidence="2" id="KW-1185">Reference proteome</keyword>
<sequence>MVYGDVVYRDMIHGDVVFGHMAHREIVHRDIVYRDMVYGDIAPGGGDGGSLELMVYREGSRRPEAPPDRRYVRTEAGNILTALRTLGRRFPSLTSVRAEAVAFSTFPGR</sequence>
<dbReference type="EMBL" id="SRLO01000146">
    <property type="protein sequence ID" value="TNN71745.1"/>
    <property type="molecule type" value="Genomic_DNA"/>
</dbReference>
<name>A0A4Z2I2P8_9TELE</name>
<evidence type="ECO:0000313" key="1">
    <source>
        <dbReference type="EMBL" id="TNN71745.1"/>
    </source>
</evidence>
<dbReference type="Proteomes" id="UP000314294">
    <property type="component" value="Unassembled WGS sequence"/>
</dbReference>
<reference evidence="1 2" key="1">
    <citation type="submission" date="2019-03" db="EMBL/GenBank/DDBJ databases">
        <title>First draft genome of Liparis tanakae, snailfish: a comprehensive survey of snailfish specific genes.</title>
        <authorList>
            <person name="Kim W."/>
            <person name="Song I."/>
            <person name="Jeong J.-H."/>
            <person name="Kim D."/>
            <person name="Kim S."/>
            <person name="Ryu S."/>
            <person name="Song J.Y."/>
            <person name="Lee S.K."/>
        </authorList>
    </citation>
    <scope>NUCLEOTIDE SEQUENCE [LARGE SCALE GENOMIC DNA]</scope>
    <source>
        <tissue evidence="1">Muscle</tissue>
    </source>
</reference>
<organism evidence="1 2">
    <name type="scientific">Liparis tanakae</name>
    <name type="common">Tanaka's snailfish</name>
    <dbReference type="NCBI Taxonomy" id="230148"/>
    <lineage>
        <taxon>Eukaryota</taxon>
        <taxon>Metazoa</taxon>
        <taxon>Chordata</taxon>
        <taxon>Craniata</taxon>
        <taxon>Vertebrata</taxon>
        <taxon>Euteleostomi</taxon>
        <taxon>Actinopterygii</taxon>
        <taxon>Neopterygii</taxon>
        <taxon>Teleostei</taxon>
        <taxon>Neoteleostei</taxon>
        <taxon>Acanthomorphata</taxon>
        <taxon>Eupercaria</taxon>
        <taxon>Perciformes</taxon>
        <taxon>Cottioidei</taxon>
        <taxon>Cottales</taxon>
        <taxon>Liparidae</taxon>
        <taxon>Liparis</taxon>
    </lineage>
</organism>
<protein>
    <submittedName>
        <fullName evidence="1">Uncharacterized protein</fullName>
    </submittedName>
</protein>
<gene>
    <name evidence="1" type="ORF">EYF80_018096</name>
</gene>